<accession>A0ABQ9U2J0</accession>
<gene>
    <name evidence="2" type="primary">ITIH3_3</name>
    <name evidence="2" type="ORF">P7K49_030563</name>
</gene>
<dbReference type="EMBL" id="JASSZA010000016">
    <property type="protein sequence ID" value="KAK2091279.1"/>
    <property type="molecule type" value="Genomic_DNA"/>
</dbReference>
<dbReference type="Pfam" id="PF06668">
    <property type="entry name" value="ITI_HC_C"/>
    <property type="match status" value="1"/>
</dbReference>
<name>A0ABQ9U2J0_SAGOE</name>
<proteinExistence type="predicted"/>
<dbReference type="Proteomes" id="UP001266305">
    <property type="component" value="Unassembled WGS sequence"/>
</dbReference>
<keyword evidence="3" id="KW-1185">Reference proteome</keyword>
<evidence type="ECO:0000313" key="3">
    <source>
        <dbReference type="Proteomes" id="UP001266305"/>
    </source>
</evidence>
<comment type="caution">
    <text evidence="2">The sequence shown here is derived from an EMBL/GenBank/DDBJ whole genome shotgun (WGS) entry which is preliminary data.</text>
</comment>
<protein>
    <submittedName>
        <fullName evidence="2">Inter-alpha-trypsin inhibitor heavy chain H3</fullName>
    </submittedName>
</protein>
<evidence type="ECO:0000259" key="1">
    <source>
        <dbReference type="Pfam" id="PF06668"/>
    </source>
</evidence>
<evidence type="ECO:0000313" key="2">
    <source>
        <dbReference type="EMBL" id="KAK2091279.1"/>
    </source>
</evidence>
<dbReference type="InterPro" id="IPR010600">
    <property type="entry name" value="ITI_HC_C"/>
</dbReference>
<organism evidence="2 3">
    <name type="scientific">Saguinus oedipus</name>
    <name type="common">Cotton-top tamarin</name>
    <name type="synonym">Oedipomidas oedipus</name>
    <dbReference type="NCBI Taxonomy" id="9490"/>
    <lineage>
        <taxon>Eukaryota</taxon>
        <taxon>Metazoa</taxon>
        <taxon>Chordata</taxon>
        <taxon>Craniata</taxon>
        <taxon>Vertebrata</taxon>
        <taxon>Euteleostomi</taxon>
        <taxon>Mammalia</taxon>
        <taxon>Eutheria</taxon>
        <taxon>Euarchontoglires</taxon>
        <taxon>Primates</taxon>
        <taxon>Haplorrhini</taxon>
        <taxon>Platyrrhini</taxon>
        <taxon>Cebidae</taxon>
        <taxon>Callitrichinae</taxon>
        <taxon>Saguinus</taxon>
    </lineage>
</organism>
<sequence length="112" mass="12574">MPHSAFASTLKGQWPHDLWQWRGADSVNIFVPGQFFQPFDFKVSDIRPGSDPTKSDATLVVKNHQLTVTRGSQKDYRKDASVGTKVVCWFVHNNGQGLIDGVHTDYVIPSLF</sequence>
<feature type="domain" description="Inter-alpha-trypsin inhibitor heavy chain C-terminal" evidence="1">
    <location>
        <begin position="33"/>
        <end position="93"/>
    </location>
</feature>
<reference evidence="2 3" key="1">
    <citation type="submission" date="2023-05" db="EMBL/GenBank/DDBJ databases">
        <title>B98-5 Cell Line De Novo Hybrid Assembly: An Optical Mapping Approach.</title>
        <authorList>
            <person name="Kananen K."/>
            <person name="Auerbach J.A."/>
            <person name="Kautto E."/>
            <person name="Blachly J.S."/>
        </authorList>
    </citation>
    <scope>NUCLEOTIDE SEQUENCE [LARGE SCALE GENOMIC DNA]</scope>
    <source>
        <strain evidence="2">B95-8</strain>
        <tissue evidence="2">Cell line</tissue>
    </source>
</reference>